<dbReference type="OrthoDB" id="7267641at2"/>
<proteinExistence type="inferred from homology"/>
<dbReference type="AlphaFoldDB" id="A0A178Y9C6"/>
<feature type="transmembrane region" description="Helical" evidence="7">
    <location>
        <begin position="346"/>
        <end position="366"/>
    </location>
</feature>
<dbReference type="STRING" id="36856.ATB98_08200"/>
<evidence type="ECO:0000256" key="1">
    <source>
        <dbReference type="ARBA" id="ARBA00004651"/>
    </source>
</evidence>
<keyword evidence="4 7" id="KW-0812">Transmembrane</keyword>
<evidence type="ECO:0000256" key="3">
    <source>
        <dbReference type="ARBA" id="ARBA00022475"/>
    </source>
</evidence>
<feature type="transmembrane region" description="Helical" evidence="7">
    <location>
        <begin position="52"/>
        <end position="74"/>
    </location>
</feature>
<organism evidence="8 9">
    <name type="scientific">Sinorhizobium saheli</name>
    <dbReference type="NCBI Taxonomy" id="36856"/>
    <lineage>
        <taxon>Bacteria</taxon>
        <taxon>Pseudomonadati</taxon>
        <taxon>Pseudomonadota</taxon>
        <taxon>Alphaproteobacteria</taxon>
        <taxon>Hyphomicrobiales</taxon>
        <taxon>Rhizobiaceae</taxon>
        <taxon>Sinorhizobium/Ensifer group</taxon>
        <taxon>Sinorhizobium</taxon>
    </lineage>
</organism>
<name>A0A178Y9C6_SINSA</name>
<comment type="similarity">
    <text evidence="2">Belongs to the polysaccharide synthase family.</text>
</comment>
<evidence type="ECO:0000256" key="5">
    <source>
        <dbReference type="ARBA" id="ARBA00022989"/>
    </source>
</evidence>
<evidence type="ECO:0000313" key="8">
    <source>
        <dbReference type="EMBL" id="OAP43852.1"/>
    </source>
</evidence>
<keyword evidence="9" id="KW-1185">Reference proteome</keyword>
<evidence type="ECO:0000313" key="9">
    <source>
        <dbReference type="Proteomes" id="UP000078507"/>
    </source>
</evidence>
<dbReference type="Pfam" id="PF01943">
    <property type="entry name" value="Polysacc_synt"/>
    <property type="match status" value="1"/>
</dbReference>
<dbReference type="EMBL" id="LNQB01000076">
    <property type="protein sequence ID" value="OAP43852.1"/>
    <property type="molecule type" value="Genomic_DNA"/>
</dbReference>
<dbReference type="PANTHER" id="PTHR30250">
    <property type="entry name" value="PST FAMILY PREDICTED COLANIC ACID TRANSPORTER"/>
    <property type="match status" value="1"/>
</dbReference>
<comment type="caution">
    <text evidence="8">The sequence shown here is derived from an EMBL/GenBank/DDBJ whole genome shotgun (WGS) entry which is preliminary data.</text>
</comment>
<keyword evidence="8" id="KW-0762">Sugar transport</keyword>
<gene>
    <name evidence="8" type="ORF">ATB98_08200</name>
</gene>
<feature type="transmembrane region" description="Helical" evidence="7">
    <location>
        <begin position="130"/>
        <end position="152"/>
    </location>
</feature>
<sequence>MASEGVSEPRGYKPFLPMVMSYVASGGSLVLSSAAQLLTFAILARFLGVDEFSVFVAVTAVASIAVHLCGLGAMECLVRRVARDRAIYPEMLGHNILLTAASGLALVLAGVVLLPFFFVLSADTLTNVAAIALMLVTNIVLVRIIVLVEQIFIAHSDFANANKVVVGFAVARTIAAALACLVFNVSTVASWAVWQFVCHVLVALACIRAISGLGKPRYSIVREELPQGLYFSIPFILRALRQNADLLVLSLVATAEIVSSYSVARRMLESSFLSVEALNRLIYPGSARITAAGLHHALQRVLRVLAAATGIGLAAALAVFLLAPVLPYLFGHDYVSLVAFVKDLCWVVVPLAIWSVAVEALGASGYHAERAAVMGLGSVVGAGLAAWASWYAPPVGTFVSFYVIEIAMVAAAWGVFLRLVKRDRARAALAFQPGVAHGG</sequence>
<evidence type="ECO:0000256" key="7">
    <source>
        <dbReference type="SAM" id="Phobius"/>
    </source>
</evidence>
<dbReference type="GO" id="GO:0005886">
    <property type="term" value="C:plasma membrane"/>
    <property type="evidence" value="ECO:0007669"/>
    <property type="project" value="UniProtKB-SubCell"/>
</dbReference>
<feature type="transmembrane region" description="Helical" evidence="7">
    <location>
        <begin position="191"/>
        <end position="210"/>
    </location>
</feature>
<dbReference type="Proteomes" id="UP000078507">
    <property type="component" value="Unassembled WGS sequence"/>
</dbReference>
<comment type="subcellular location">
    <subcellularLocation>
        <location evidence="1">Cell membrane</location>
        <topology evidence="1">Multi-pass membrane protein</topology>
    </subcellularLocation>
</comment>
<keyword evidence="6 7" id="KW-0472">Membrane</keyword>
<dbReference type="InterPro" id="IPR002797">
    <property type="entry name" value="Polysacc_synth"/>
</dbReference>
<dbReference type="PANTHER" id="PTHR30250:SF10">
    <property type="entry name" value="LIPOPOLYSACCHARIDE BIOSYNTHESIS PROTEIN WZXC"/>
    <property type="match status" value="1"/>
</dbReference>
<keyword evidence="8" id="KW-0813">Transport</keyword>
<reference evidence="8 9" key="1">
    <citation type="submission" date="2015-11" db="EMBL/GenBank/DDBJ databases">
        <title>Ensifer anhuiense sp. nov., an effective nitrogen fixation bacterium with Glycine soja.</title>
        <authorList>
            <person name="Yan H."/>
            <person name="Chen W."/>
        </authorList>
    </citation>
    <scope>NUCLEOTIDE SEQUENCE [LARGE SCALE GENOMIC DNA]</scope>
    <source>
        <strain evidence="8 9">LMG 7837</strain>
    </source>
</reference>
<feature type="transmembrane region" description="Helical" evidence="7">
    <location>
        <begin position="304"/>
        <end position="326"/>
    </location>
</feature>
<evidence type="ECO:0000256" key="4">
    <source>
        <dbReference type="ARBA" id="ARBA00022692"/>
    </source>
</evidence>
<keyword evidence="3" id="KW-1003">Cell membrane</keyword>
<feature type="transmembrane region" description="Helical" evidence="7">
    <location>
        <begin position="95"/>
        <end position="118"/>
    </location>
</feature>
<feature type="transmembrane region" description="Helical" evidence="7">
    <location>
        <begin position="164"/>
        <end position="185"/>
    </location>
</feature>
<feature type="transmembrane region" description="Helical" evidence="7">
    <location>
        <begin position="21"/>
        <end position="46"/>
    </location>
</feature>
<dbReference type="InterPro" id="IPR050833">
    <property type="entry name" value="Poly_Biosynth_Transport"/>
</dbReference>
<protein>
    <submittedName>
        <fullName evidence="8">Sugar transporter</fullName>
    </submittedName>
</protein>
<accession>A0A178Y9C6</accession>
<keyword evidence="5 7" id="KW-1133">Transmembrane helix</keyword>
<evidence type="ECO:0000256" key="2">
    <source>
        <dbReference type="ARBA" id="ARBA00007430"/>
    </source>
</evidence>
<dbReference type="RefSeq" id="WP_066875767.1">
    <property type="nucleotide sequence ID" value="NZ_LNQB01000076.1"/>
</dbReference>
<feature type="transmembrane region" description="Helical" evidence="7">
    <location>
        <begin position="373"/>
        <end position="392"/>
    </location>
</feature>
<evidence type="ECO:0000256" key="6">
    <source>
        <dbReference type="ARBA" id="ARBA00023136"/>
    </source>
</evidence>
<feature type="transmembrane region" description="Helical" evidence="7">
    <location>
        <begin position="398"/>
        <end position="420"/>
    </location>
</feature>